<reference evidence="1" key="14">
    <citation type="submission" date="1998-01" db="EMBL/GenBank/DDBJ databases">
        <authorList>
            <person name="Ng W.L."/>
            <person name="Ciufo S.A."/>
            <person name="Smith T.M."/>
            <person name="Bumgarner R.E."/>
            <person name="Loretz C."/>
            <person name="Baskin D."/>
            <person name="Faust J."/>
            <person name="Seto J."/>
            <person name="Slagel J."/>
            <person name="Hood L."/>
            <person name="DasSarma S."/>
        </authorList>
    </citation>
    <scope>NUCLEOTIDE SEQUENCE</scope>
    <source>
        <strain evidence="1">NRC-1</strain>
        <plasmid evidence="1">pNRC100</plasmid>
    </source>
</reference>
<geneLocation type="plasmid" evidence="1 3">
    <name>pNRC100</name>
</geneLocation>
<protein>
    <submittedName>
        <fullName evidence="2">Spurious ORF</fullName>
    </submittedName>
</protein>
<reference evidence="1" key="11">
    <citation type="book" date="1995" name="ARCHAEA: A LABORATORY MANUAL - HALOPHILES: 253-255" publisher="Cold Spring Harbor Laboratory Press">
        <title>Natural plasmids and plasmid vectors of halophiles.</title>
        <authorList>
            <person name="DasSarma S."/>
            <person name="Robb F.T."/>
            <person name="Place A.R."/>
            <person name="Sowers K.R."/>
            <person name="Schreier H.J."/>
            <person name="DasSarma S. and Fleischmann"/>
            <person name="E.M."/>
        </authorList>
    </citation>
    <scope>NUCLEOTIDE SEQUENCE</scope>
    <source>
        <strain evidence="1">NRC-1</strain>
        <plasmid evidence="1">pNRC100</plasmid>
    </source>
</reference>
<reference evidence="1" key="7">
    <citation type="journal article" date="1993" name="J. Bacteriol.">
        <title>The rightward gas vesicle operon in Halobacterium plasmid pNRC100: identification of the gvpA and gvpC gene products by use of antibody probes and genetic analysis of the region downstream of gvpC.</title>
        <authorList>
            <person name="Halladay J.T."/>
            <person name="Jones J.G."/>
            <person name="Lin F."/>
            <person name="MacDonald A.B."/>
            <person name="DasSarma S."/>
        </authorList>
    </citation>
    <scope>NUCLEOTIDE SEQUENCE</scope>
    <source>
        <strain evidence="1">NRC-1</strain>
    </source>
</reference>
<reference evidence="1" key="1">
    <citation type="journal article" date="1987" name="Mol. Microbiol.">
        <title>A plasmid-encoded gas vesicle protein gene in a halophilic archaebacterium.</title>
        <authorList>
            <person name="DasSarma S."/>
            <person name="Damerval T."/>
            <person name="Jones J.G."/>
            <person name="Tandeau de Marsac N."/>
        </authorList>
    </citation>
    <scope>NUCLEOTIDE SEQUENCE</scope>
    <source>
        <strain evidence="1">NRC-1</strain>
    </source>
</reference>
<dbReference type="Proteomes" id="UP000000554">
    <property type="component" value="Plasmid pNRC100"/>
</dbReference>
<reference evidence="1" key="8">
    <citation type="journal article" date="1993" name="J. Bacteriol.">
        <title>Minimal replication origin of the 200-kilobase Halobacterium plasmid pNRC100.</title>
        <authorList>
            <person name="Ng W.L."/>
            <person name="DasSarma S."/>
        </authorList>
    </citation>
    <scope>NUCLEOTIDE SEQUENCE</scope>
    <source>
        <strain evidence="1">NRC-1</strain>
    </source>
</reference>
<reference evidence="1" key="10">
    <citation type="journal article" date="1994" name="Syst. Appl. Microbiol.">
        <title>Large deletions in class III gas vesicle-deficient mutants of Halobacterium halobium.</title>
        <authorList>
            <person name="Ng W.L."/>
            <person name="Arora P."/>
            <person name="DasSarma S."/>
        </authorList>
    </citation>
    <scope>NUCLEOTIDE SEQUENCE</scope>
    <source>
        <strain evidence="1">NRC-1</strain>
        <plasmid evidence="1">pNRC100</plasmid>
    </source>
</reference>
<dbReference type="PIR" id="T08345">
    <property type="entry name" value="T08345"/>
</dbReference>
<reference evidence="1" key="5">
    <citation type="journal article" date="1992" name="Gene">
        <title>Genetic transformation of a halophilic archaebacterium with a gas vesicle gene cluster restores its ability to float.</title>
        <authorList>
            <person name="Halladay J.T."/>
            <person name="Ng W.L."/>
            <person name="DasSarma S."/>
        </authorList>
    </citation>
    <scope>NUCLEOTIDE SEQUENCE</scope>
    <source>
        <strain evidence="1">NRC-1</strain>
    </source>
</reference>
<reference evidence="1" key="9">
    <citation type="journal article" date="1994" name="J. Bacteriol.">
        <title>Wild-type gas vesicle formation requires at least ten genes in the gvp gene cluster of Halobacterium halobium plasmid pNRC100.</title>
        <authorList>
            <person name="DasSarma S."/>
            <person name="Arora P."/>
            <person name="Lin F."/>
            <person name="Molinari E."/>
            <person name="Yin L.R."/>
        </authorList>
    </citation>
    <scope>NUCLEOTIDE SEQUENCE</scope>
    <source>
        <strain evidence="1">NRC-1</strain>
    </source>
</reference>
<reference evidence="2" key="18">
    <citation type="journal article" date="2019" name="Microbiol. Resour. Announc.">
        <title>The genome of the Halobacterium salinarum type strain is closely related to that of the laboratory strains NRC-1 and R1.</title>
        <authorList>
            <person name="Pfeiffer F."/>
            <person name="Marchfelder A."/>
            <person name="Habermann B.H."/>
            <person name="Dyall-Smith M."/>
        </authorList>
    </citation>
    <scope>NUCLEOTIDE SEQUENCE</scope>
    <source>
        <strain evidence="2">NRC-1</strain>
        <plasmid evidence="2">pNRC100</plasmid>
    </source>
</reference>
<reference evidence="2" key="17">
    <citation type="journal article" date="2015" name="Life">
        <title>A manual curation strategy to improve genome annotation: application to a set of haloarchael genomes.</title>
        <authorList>
            <person name="Pfeiffer F."/>
            <person name="Oesterhelt D."/>
        </authorList>
    </citation>
    <scope>NUCLEOTIDE SEQUENCE</scope>
    <source>
        <strain evidence="2">NRC-1</strain>
        <plasmid evidence="2">pNRC100</plasmid>
    </source>
</reference>
<gene>
    <name evidence="2" type="ORF">VNG_7128</name>
</gene>
<keyword evidence="3" id="KW-1185">Reference proteome</keyword>
<name>O52032_HALSA</name>
<evidence type="ECO:0000313" key="1">
    <source>
        <dbReference type="EMBL" id="AAC82912.1"/>
    </source>
</evidence>
<reference evidence="1" key="12">
    <citation type="journal article" date="1997" name="FEMS Microbiol. Lett.">
        <title>Genetic analysis of gas vesicle formation in haloarchaea.</title>
        <authorList>
            <person name="DasSarma S."/>
            <person name="Arora P."/>
        </authorList>
    </citation>
    <scope>NUCLEOTIDE SEQUENCE</scope>
    <source>
        <strain evidence="1">NRC-1</strain>
        <plasmid evidence="1">pNRC100</plasmid>
    </source>
</reference>
<proteinExistence type="predicted"/>
<accession>O52032</accession>
<reference evidence="1" key="3">
    <citation type="journal article" date="1991" name="Gene">
        <title>Structure and organization of the gas vesicle gene cluster on the Halobacterium halobium plasmid pNRC100.</title>
        <authorList>
            <person name="Jones J.G."/>
            <person name="Young D.C."/>
            <person name="DasSarma S."/>
        </authorList>
    </citation>
    <scope>NUCLEOTIDE SEQUENCE</scope>
    <source>
        <strain evidence="1">NRC-1</strain>
    </source>
</reference>
<organism evidence="1 3">
    <name type="scientific">Halobacterium salinarum (strain ATCC 700922 / JCM 11081 / NRC-1)</name>
    <name type="common">Halobacterium halobium</name>
    <dbReference type="NCBI Taxonomy" id="64091"/>
    <lineage>
        <taxon>Archaea</taxon>
        <taxon>Methanobacteriati</taxon>
        <taxon>Methanobacteriota</taxon>
        <taxon>Stenosarchaea group</taxon>
        <taxon>Halobacteria</taxon>
        <taxon>Halobacteriales</taxon>
        <taxon>Halobacteriaceae</taxon>
        <taxon>Halobacterium</taxon>
        <taxon>Halobacterium salinarum NRC-34001</taxon>
    </lineage>
</organism>
<dbReference type="HOGENOM" id="CLU_693741_0_0_2"/>
<reference evidence="1" key="4">
    <citation type="journal article" date="1991" name="J. Bacteriol.">
        <title>Structure of the gas vesicle plasmid in Halobacterium halobium inversion isomers, inverted repeats, and insertion sequences.</title>
        <authorList>
            <person name="Ng W.L."/>
            <person name="Kothakota S."/>
            <person name="DasSarma S."/>
        </authorList>
    </citation>
    <scope>NUCLEOTIDE SEQUENCE</scope>
    <source>
        <strain evidence="1">NRC-1</strain>
    </source>
</reference>
<evidence type="ECO:0000313" key="3">
    <source>
        <dbReference type="Proteomes" id="UP000000554"/>
    </source>
</evidence>
<reference evidence="1 3" key="15">
    <citation type="journal article" date="2000" name="Proc. Natl. Acad. Sci. U.S.A.">
        <title>Genome sequence of Halobacterium species NRC-1.</title>
        <authorList>
            <person name="Ng W.V."/>
            <person name="Kennedy S.P."/>
            <person name="Mahairas G.G."/>
            <person name="Berquist B."/>
            <person name="Pan M."/>
            <person name="Shukla H.D."/>
            <person name="Lasky S.R."/>
            <person name="Baliga N.S."/>
            <person name="Thorsson V."/>
            <person name="Sbrogna J."/>
            <person name="Swartzell S."/>
            <person name="Weir D."/>
            <person name="Hall J."/>
            <person name="Dahl T.A."/>
            <person name="Welti R."/>
            <person name="Goo Y.A."/>
            <person name="Leithauser B."/>
            <person name="Keller K."/>
            <person name="Cruz R."/>
            <person name="Danson M.J."/>
            <person name="Hough D.W."/>
            <person name="Maddocks D.G."/>
            <person name="Jablonski P.E."/>
            <person name="Krebs M.P."/>
            <person name="Angevine C.M."/>
            <person name="Dale H."/>
            <person name="Isenbarger T.A."/>
            <person name="Peck R.F."/>
            <person name="Pohlschroder M."/>
            <person name="Spudich J.L."/>
            <person name="Jung K.W."/>
            <person name="Alam M."/>
            <person name="Freitas T."/>
            <person name="Hou S."/>
            <person name="Daniels C.J."/>
            <person name="Dennis P.P."/>
            <person name="Omer A.D."/>
            <person name="Ebhardt H."/>
            <person name="Lowe T.M."/>
            <person name="Liang P."/>
            <person name="Riley M."/>
            <person name="Hood L."/>
            <person name="DasSarma S."/>
        </authorList>
    </citation>
    <scope>NUCLEOTIDE SEQUENCE [LARGE SCALE GENOMIC DNA]</scope>
    <source>
        <strain evidence="3">ATCC 700922 / JCM 11081 / NRC-1</strain>
        <strain evidence="1">NRC-1</strain>
        <plasmid evidence="3">Plasmid pNRC100</plasmid>
    </source>
</reference>
<reference evidence="1" key="6">
    <citation type="journal article" date="1993" name="Experientia">
        <title>Identification and analysis of the gas vesicle gene cluster on an unstable plasmid of Halobacterium halobium.</title>
        <authorList>
            <person name="DasSarma S."/>
        </authorList>
    </citation>
    <scope>NUCLEOTIDE SEQUENCE</scope>
    <source>
        <strain evidence="1">NRC-1</strain>
    </source>
</reference>
<dbReference type="EMBL" id="BK010830">
    <property type="protein sequence ID" value="DAC79623.1"/>
    <property type="molecule type" value="Genomic_DNA"/>
</dbReference>
<evidence type="ECO:0000313" key="2">
    <source>
        <dbReference type="EMBL" id="DAC79623.1"/>
    </source>
</evidence>
<dbReference type="EMBL" id="AF016485">
    <property type="protein sequence ID" value="AAC82912.1"/>
    <property type="molecule type" value="Genomic_DNA"/>
</dbReference>
<reference evidence="2" key="16">
    <citation type="journal article" date="2008" name="Genomics">
        <title>Evolution in the laboratory: the genome of Halobacterium salinarum strain R1 compared to that of strain NRC-1.</title>
        <authorList>
            <person name="Pfeiffer F."/>
            <person name="Schuster S.C."/>
            <person name="Broicher A."/>
            <person name="Falb M."/>
            <person name="Palm P."/>
            <person name="Rodewald K."/>
            <person name="Ruepp A."/>
            <person name="Soppa J."/>
            <person name="Tittor J."/>
            <person name="Oesterhelt D."/>
        </authorList>
    </citation>
    <scope>NUCLEOTIDE SEQUENCE</scope>
    <source>
        <strain evidence="2">NRC-1</strain>
        <plasmid evidence="2">pNRC100</plasmid>
    </source>
</reference>
<dbReference type="AlphaFoldDB" id="O52032"/>
<sequence>MLREVTRPVRREPTRATASTQLQRAFQMPQFNAEPRQCRERVDDQPTAVTSVVIALVGIRLRLNRAVDADRVGDPVVLAPRMRLASLGAGRGVAERTANERLLHHSSPASASRPAVQPRWKTASCVDESNAAPLGSWARTRSSGTGVTMSASTRSLTRRWAVASSMSAVSTPAASRSWANCSFSNCSWSALVSSCGSGPGMVSHAAHAVARCTPPGADKQSGVTASVRSRVAIADDGDVVDEQDALHEVEFGQAVLVEVMPAKVVHRHHQTAELDFRPTVLLGAVPFLELEEVVADVLPLAFLNLDGDASVGVIEVDAVVKPLMRPELAVWVVAAGGVPFVLVLREPVSDFGIERPDLRVLRRAVEDACRDGFDGRLNRRHRLIRKHLGRGLGPAPA</sequence>
<keyword evidence="1" id="KW-0614">Plasmid</keyword>
<dbReference type="KEGG" id="hal:AAC82912.1"/>
<reference evidence="1 3" key="13">
    <citation type="journal article" date="1998" name="Genome Res.">
        <title>Snapshot of a large dynamic replicon in a halophilic archaeon: megaplasmid or minichromosome?</title>
        <authorList>
            <person name="Ng W.V."/>
            <person name="Ciufo S.A."/>
            <person name="Smith T.M."/>
            <person name="Bumgarner R.E."/>
            <person name="Baskin D."/>
            <person name="Faust J."/>
            <person name="Hall B."/>
            <person name="Loretz C."/>
            <person name="Seto J."/>
            <person name="Slagel J."/>
            <person name="Hood L."/>
            <person name="DasSarma S."/>
        </authorList>
    </citation>
    <scope>NUCLEOTIDE SEQUENCE [LARGE SCALE GENOMIC DNA]</scope>
    <source>
        <strain evidence="3">ATCC 700922 / JCM 11081 / NRC-1</strain>
        <strain evidence="1">NRC-1</strain>
        <plasmid evidence="3">Plasmid pNRC100</plasmid>
    </source>
</reference>
<reference evidence="1" key="2">
    <citation type="journal article" date="1989" name="Nucleic Acids Res.">
        <title>Analysis of insertion mutants reveals two new genes in the pNRC100 gas vesicle gene cluster of Halobacterium halobium.</title>
        <authorList>
            <person name="Jones J.G."/>
            <person name="Hackett N.R."/>
            <person name="Halladay J.T."/>
            <person name="Scothorn D.J."/>
            <person name="Yang C.F."/>
            <person name="Ng W.L."/>
            <person name="DasSarma S."/>
        </authorList>
    </citation>
    <scope>NUCLEOTIDE SEQUENCE</scope>
    <source>
        <strain evidence="1">NRC-1</strain>
    </source>
</reference>